<proteinExistence type="predicted"/>
<evidence type="ECO:0000313" key="2">
    <source>
        <dbReference type="Proteomes" id="UP000251889"/>
    </source>
</evidence>
<comment type="caution">
    <text evidence="1">The sequence shown here is derived from an EMBL/GenBank/DDBJ whole genome shotgun (WGS) entry which is preliminary data.</text>
</comment>
<keyword evidence="2" id="KW-1185">Reference proteome</keyword>
<dbReference type="AlphaFoldDB" id="A0A364XVQ2"/>
<organism evidence="1 2">
    <name type="scientific">Pseudochryseolinea flava</name>
    <dbReference type="NCBI Taxonomy" id="2059302"/>
    <lineage>
        <taxon>Bacteria</taxon>
        <taxon>Pseudomonadati</taxon>
        <taxon>Bacteroidota</taxon>
        <taxon>Cytophagia</taxon>
        <taxon>Cytophagales</taxon>
        <taxon>Fulvivirgaceae</taxon>
        <taxon>Pseudochryseolinea</taxon>
    </lineage>
</organism>
<name>A0A364XVQ2_9BACT</name>
<evidence type="ECO:0000313" key="1">
    <source>
        <dbReference type="EMBL" id="RAV98388.1"/>
    </source>
</evidence>
<gene>
    <name evidence="1" type="ORF">DQQ10_23970</name>
</gene>
<reference evidence="1 2" key="1">
    <citation type="submission" date="2018-06" db="EMBL/GenBank/DDBJ databases">
        <title>Chryseolinea flavus sp. nov., a member of the phylum Bacteroidetes isolated from soil.</title>
        <authorList>
            <person name="Li Y."/>
            <person name="Wang J."/>
        </authorList>
    </citation>
    <scope>NUCLEOTIDE SEQUENCE [LARGE SCALE GENOMIC DNA]</scope>
    <source>
        <strain evidence="1 2">SDU1-6</strain>
    </source>
</reference>
<sequence length="70" mass="8122">MAGDIVIDSNIQRQWRKAGEIFGGSLIGVNLLARLDTEFYLMWRFHTRWIGDFTKIQKPGEISGLLQYCF</sequence>
<dbReference type="Proteomes" id="UP000251889">
    <property type="component" value="Unassembled WGS sequence"/>
</dbReference>
<dbReference type="EMBL" id="QMFY01000018">
    <property type="protein sequence ID" value="RAV98388.1"/>
    <property type="molecule type" value="Genomic_DNA"/>
</dbReference>
<accession>A0A364XVQ2</accession>
<protein>
    <submittedName>
        <fullName evidence="1">Uncharacterized protein</fullName>
    </submittedName>
</protein>